<dbReference type="AlphaFoldDB" id="A0AAX2UJ75"/>
<feature type="non-terminal residue" evidence="1">
    <location>
        <position position="90"/>
    </location>
</feature>
<gene>
    <name evidence="1" type="ORF">FDW42_03925</name>
</gene>
<comment type="caution">
    <text evidence="1">The sequence shown here is derived from an EMBL/GenBank/DDBJ whole genome shotgun (WGS) entry which is preliminary data.</text>
</comment>
<evidence type="ECO:0000313" key="1">
    <source>
        <dbReference type="EMBL" id="TNB57808.1"/>
    </source>
</evidence>
<evidence type="ECO:0000313" key="2">
    <source>
        <dbReference type="Proteomes" id="UP000306813"/>
    </source>
</evidence>
<organism evidence="1 2">
    <name type="scientific">Campylobacter helveticus</name>
    <dbReference type="NCBI Taxonomy" id="28898"/>
    <lineage>
        <taxon>Bacteria</taxon>
        <taxon>Pseudomonadati</taxon>
        <taxon>Campylobacterota</taxon>
        <taxon>Epsilonproteobacteria</taxon>
        <taxon>Campylobacterales</taxon>
        <taxon>Campylobacteraceae</taxon>
        <taxon>Campylobacter</taxon>
    </lineage>
</organism>
<sequence>MQSLLSNFKPKQAEILLSAIKNANDEEFSSFVLNNINAIKAWLHSEEFEKKHLKKPFPPLLNPKFLELDSSRYCANLAWNLNLPLDVSGG</sequence>
<dbReference type="Proteomes" id="UP000306813">
    <property type="component" value="Unassembled WGS sequence"/>
</dbReference>
<proteinExistence type="predicted"/>
<accession>A0AAX2UJ75</accession>
<protein>
    <submittedName>
        <fullName evidence="1">Invasion phenotype protein</fullName>
    </submittedName>
</protein>
<reference evidence="1 2" key="1">
    <citation type="submission" date="2019-05" db="EMBL/GenBank/DDBJ databases">
        <title>Draft genomes of eight strains of Campylobacter helveticus isolated from cats and a dog in New Zealand.</title>
        <authorList>
            <person name="Bojanic K."/>
            <person name="Midwinter A.C."/>
            <person name="Biggs P.J."/>
            <person name="Acke E."/>
            <person name="Cornelius A.J."/>
            <person name="Marshall J.C."/>
        </authorList>
    </citation>
    <scope>NUCLEOTIDE SEQUENCE [LARGE SCALE GENOMIC DNA]</scope>
    <source>
        <strain evidence="1 2">ACP123b</strain>
    </source>
</reference>
<dbReference type="EMBL" id="VDBS01000032">
    <property type="protein sequence ID" value="TNB57808.1"/>
    <property type="molecule type" value="Genomic_DNA"/>
</dbReference>
<name>A0AAX2UJ75_9BACT</name>